<evidence type="ECO:0000256" key="6">
    <source>
        <dbReference type="ARBA" id="ARBA00022840"/>
    </source>
</evidence>
<dbReference type="PRINTS" id="PR00344">
    <property type="entry name" value="BCTRLSENSOR"/>
</dbReference>
<keyword evidence="7" id="KW-0472">Membrane</keyword>
<organism evidence="9 10">
    <name type="scientific">Sulfurifustis variabilis</name>
    <dbReference type="NCBI Taxonomy" id="1675686"/>
    <lineage>
        <taxon>Bacteria</taxon>
        <taxon>Pseudomonadati</taxon>
        <taxon>Pseudomonadota</taxon>
        <taxon>Gammaproteobacteria</taxon>
        <taxon>Acidiferrobacterales</taxon>
        <taxon>Acidiferrobacteraceae</taxon>
        <taxon>Sulfurifustis</taxon>
    </lineage>
</organism>
<dbReference type="InterPro" id="IPR036890">
    <property type="entry name" value="HATPase_C_sf"/>
</dbReference>
<proteinExistence type="predicted"/>
<dbReference type="InterPro" id="IPR005467">
    <property type="entry name" value="His_kinase_dom"/>
</dbReference>
<protein>
    <recommendedName>
        <fullName evidence="2">histidine kinase</fullName>
        <ecNumber evidence="2">2.7.13.3</ecNumber>
    </recommendedName>
</protein>
<dbReference type="EMBL" id="AP014936">
    <property type="protein sequence ID" value="BAU46778.1"/>
    <property type="molecule type" value="Genomic_DNA"/>
</dbReference>
<dbReference type="PANTHER" id="PTHR44936:SF10">
    <property type="entry name" value="SENSOR PROTEIN RSTB"/>
    <property type="match status" value="1"/>
</dbReference>
<dbReference type="SMART" id="SM00387">
    <property type="entry name" value="HATPase_c"/>
    <property type="match status" value="1"/>
</dbReference>
<dbReference type="InterPro" id="IPR050980">
    <property type="entry name" value="2C_sensor_his_kinase"/>
</dbReference>
<accession>A0A1B4V028</accession>
<dbReference type="KEGG" id="sva:SVA_0196"/>
<feature type="transmembrane region" description="Helical" evidence="7">
    <location>
        <begin position="45"/>
        <end position="65"/>
    </location>
</feature>
<evidence type="ECO:0000256" key="3">
    <source>
        <dbReference type="ARBA" id="ARBA00022679"/>
    </source>
</evidence>
<dbReference type="PANTHER" id="PTHR44936">
    <property type="entry name" value="SENSOR PROTEIN CREC"/>
    <property type="match status" value="1"/>
</dbReference>
<keyword evidence="3" id="KW-0808">Transferase</keyword>
<gene>
    <name evidence="9" type="ORF">SVA_0196</name>
</gene>
<keyword evidence="7" id="KW-1133">Transmembrane helix</keyword>
<dbReference type="Pfam" id="PF25323">
    <property type="entry name" value="6TM_PilS"/>
    <property type="match status" value="1"/>
</dbReference>
<dbReference type="Proteomes" id="UP000218899">
    <property type="component" value="Chromosome"/>
</dbReference>
<dbReference type="InterPro" id="IPR036097">
    <property type="entry name" value="HisK_dim/P_sf"/>
</dbReference>
<evidence type="ECO:0000256" key="2">
    <source>
        <dbReference type="ARBA" id="ARBA00012438"/>
    </source>
</evidence>
<dbReference type="Gene3D" id="3.30.565.10">
    <property type="entry name" value="Histidine kinase-like ATPase, C-terminal domain"/>
    <property type="match status" value="1"/>
</dbReference>
<dbReference type="GO" id="GO:0000155">
    <property type="term" value="F:phosphorelay sensor kinase activity"/>
    <property type="evidence" value="ECO:0007669"/>
    <property type="project" value="InterPro"/>
</dbReference>
<dbReference type="SUPFAM" id="SSF47384">
    <property type="entry name" value="Homodimeric domain of signal transducing histidine kinase"/>
    <property type="match status" value="1"/>
</dbReference>
<feature type="transmembrane region" description="Helical" evidence="7">
    <location>
        <begin position="121"/>
        <end position="138"/>
    </location>
</feature>
<evidence type="ECO:0000256" key="7">
    <source>
        <dbReference type="SAM" id="Phobius"/>
    </source>
</evidence>
<dbReference type="EC" id="2.7.13.3" evidence="2"/>
<dbReference type="RefSeq" id="WP_169923914.1">
    <property type="nucleotide sequence ID" value="NZ_AP014936.1"/>
</dbReference>
<dbReference type="Gene3D" id="1.10.287.130">
    <property type="match status" value="1"/>
</dbReference>
<keyword evidence="4" id="KW-0547">Nucleotide-binding</keyword>
<keyword evidence="10" id="KW-1185">Reference proteome</keyword>
<feature type="transmembrane region" description="Helical" evidence="7">
    <location>
        <begin position="158"/>
        <end position="179"/>
    </location>
</feature>
<evidence type="ECO:0000313" key="9">
    <source>
        <dbReference type="EMBL" id="BAU46778.1"/>
    </source>
</evidence>
<evidence type="ECO:0000259" key="8">
    <source>
        <dbReference type="PROSITE" id="PS50109"/>
    </source>
</evidence>
<keyword evidence="7" id="KW-0812">Transmembrane</keyword>
<reference evidence="9 10" key="1">
    <citation type="submission" date="2015-08" db="EMBL/GenBank/DDBJ databases">
        <title>Complete genome sequence of Sulfurifustis variabilis.</title>
        <authorList>
            <person name="Miura A."/>
            <person name="Kojima H."/>
            <person name="Fukui M."/>
        </authorList>
    </citation>
    <scope>NUCLEOTIDE SEQUENCE [LARGE SCALE GENOMIC DNA]</scope>
    <source>
        <strain evidence="10">skN76</strain>
    </source>
</reference>
<comment type="catalytic activity">
    <reaction evidence="1">
        <text>ATP + protein L-histidine = ADP + protein N-phospho-L-histidine.</text>
        <dbReference type="EC" id="2.7.13.3"/>
    </reaction>
</comment>
<feature type="transmembrane region" description="Helical" evidence="7">
    <location>
        <begin position="15"/>
        <end position="33"/>
    </location>
</feature>
<sequence length="420" mass="45155">MSVLSSAGINLKRLIGLRAIVLAGLVLAVWIARARLHLPLPLEPLAMLLTVVLAVHFASWVRLYVDSPVTDPELFAHLVLDVVALTVFLYYTGGSTNPFTVLFLLPLTLTAAALPGRYTAAMLALTVGTYSLLLAWYLPLPAMHTAHADVDDFGLHVLGMWLGFLVSATLIAFFAVNMANTLRERDRLRAEMRERELKHERVVALGALAAGAAHELGTPLSTMAVVVNDIAPDAPVGRERLQTLRAQIERCRQILSTLSAAAGHTRAESGRRLGLDAYLEELLARWRAMRPTAGINYQADGTRPAPQIVAEQTLSQTVLSILNNAADASPDEVAVHARWSDAELVLEVCDRGPGLSAAARGRAGKEPFTTKAEGEGLGLGLFLAHTTIERLGGRVVLYNREGGGACCRLSLPLAPLRIAA</sequence>
<evidence type="ECO:0000256" key="4">
    <source>
        <dbReference type="ARBA" id="ARBA00022741"/>
    </source>
</evidence>
<evidence type="ECO:0000256" key="1">
    <source>
        <dbReference type="ARBA" id="ARBA00000085"/>
    </source>
</evidence>
<dbReference type="GO" id="GO:0005524">
    <property type="term" value="F:ATP binding"/>
    <property type="evidence" value="ECO:0007669"/>
    <property type="project" value="UniProtKB-KW"/>
</dbReference>
<dbReference type="SUPFAM" id="SSF55874">
    <property type="entry name" value="ATPase domain of HSP90 chaperone/DNA topoisomerase II/histidine kinase"/>
    <property type="match status" value="1"/>
</dbReference>
<evidence type="ECO:0000313" key="10">
    <source>
        <dbReference type="Proteomes" id="UP000218899"/>
    </source>
</evidence>
<dbReference type="InterPro" id="IPR003594">
    <property type="entry name" value="HATPase_dom"/>
</dbReference>
<dbReference type="Pfam" id="PF02518">
    <property type="entry name" value="HATPase_c"/>
    <property type="match status" value="1"/>
</dbReference>
<dbReference type="PROSITE" id="PS50109">
    <property type="entry name" value="HIS_KIN"/>
    <property type="match status" value="1"/>
</dbReference>
<dbReference type="GO" id="GO:0005886">
    <property type="term" value="C:plasma membrane"/>
    <property type="evidence" value="ECO:0007669"/>
    <property type="project" value="TreeGrafter"/>
</dbReference>
<name>A0A1B4V028_9GAMM</name>
<feature type="domain" description="Histidine kinase" evidence="8">
    <location>
        <begin position="211"/>
        <end position="415"/>
    </location>
</feature>
<keyword evidence="6" id="KW-0067">ATP-binding</keyword>
<keyword evidence="5 9" id="KW-0418">Kinase</keyword>
<dbReference type="InterPro" id="IPR004358">
    <property type="entry name" value="Sig_transdc_His_kin-like_C"/>
</dbReference>
<evidence type="ECO:0000256" key="5">
    <source>
        <dbReference type="ARBA" id="ARBA00022777"/>
    </source>
</evidence>
<dbReference type="AlphaFoldDB" id="A0A1B4V028"/>